<dbReference type="AlphaFoldDB" id="A0A6H1ZHA5"/>
<gene>
    <name evidence="2" type="ORF">MM415B01374_0009</name>
    <name evidence="1" type="ORF">TM448A00646_0009</name>
    <name evidence="3" type="ORF">TM448B00781_0009</name>
</gene>
<evidence type="ECO:0000313" key="2">
    <source>
        <dbReference type="EMBL" id="QJA59019.1"/>
    </source>
</evidence>
<name>A0A6H1ZHA5_9ZZZZ</name>
<dbReference type="EMBL" id="MT144657">
    <property type="protein sequence ID" value="QJH96621.1"/>
    <property type="molecule type" value="Genomic_DNA"/>
</dbReference>
<proteinExistence type="predicted"/>
<accession>A0A6H1ZHA5</accession>
<dbReference type="EMBL" id="MT144039">
    <property type="protein sequence ID" value="QJA47303.1"/>
    <property type="molecule type" value="Genomic_DNA"/>
</dbReference>
<protein>
    <submittedName>
        <fullName evidence="1">Uncharacterized protein</fullName>
    </submittedName>
</protein>
<reference evidence="1" key="1">
    <citation type="submission" date="2020-03" db="EMBL/GenBank/DDBJ databases">
        <title>The deep terrestrial virosphere.</title>
        <authorList>
            <person name="Holmfeldt K."/>
            <person name="Nilsson E."/>
            <person name="Simone D."/>
            <person name="Lopez-Fernandez M."/>
            <person name="Wu X."/>
            <person name="de Brujin I."/>
            <person name="Lundin D."/>
            <person name="Andersson A."/>
            <person name="Bertilsson S."/>
            <person name="Dopson M."/>
        </authorList>
    </citation>
    <scope>NUCLEOTIDE SEQUENCE</scope>
    <source>
        <strain evidence="2">MM415B01374</strain>
        <strain evidence="1">TM448A00646</strain>
        <strain evidence="3">TM448B00781</strain>
    </source>
</reference>
<sequence>MNHTVSTEALRGNRFNLRSVGERVEGWHCDGLPEGGLSASERAEVIEDAQGSFMAEFVDKTEAELQALNDKELVATHYWAMHEATR</sequence>
<dbReference type="EMBL" id="MT141351">
    <property type="protein sequence ID" value="QJA59019.1"/>
    <property type="molecule type" value="Genomic_DNA"/>
</dbReference>
<evidence type="ECO:0000313" key="1">
    <source>
        <dbReference type="EMBL" id="QJA47303.1"/>
    </source>
</evidence>
<organism evidence="1">
    <name type="scientific">viral metagenome</name>
    <dbReference type="NCBI Taxonomy" id="1070528"/>
    <lineage>
        <taxon>unclassified sequences</taxon>
        <taxon>metagenomes</taxon>
        <taxon>organismal metagenomes</taxon>
    </lineage>
</organism>
<evidence type="ECO:0000313" key="3">
    <source>
        <dbReference type="EMBL" id="QJH96621.1"/>
    </source>
</evidence>